<dbReference type="EMBL" id="JAOYFB010000003">
    <property type="protein sequence ID" value="KAK4011780.1"/>
    <property type="molecule type" value="Genomic_DNA"/>
</dbReference>
<comment type="caution">
    <text evidence="1">The sequence shown here is derived from an EMBL/GenBank/DDBJ whole genome shotgun (WGS) entry which is preliminary data.</text>
</comment>
<gene>
    <name evidence="1" type="ORF">OUZ56_020893</name>
</gene>
<protein>
    <submittedName>
        <fullName evidence="1">Uncharacterized protein</fullName>
    </submittedName>
</protein>
<reference evidence="1 2" key="1">
    <citation type="journal article" date="2023" name="Nucleic Acids Res.">
        <title>The hologenome of Daphnia magna reveals possible DNA methylation and microbiome-mediated evolution of the host genome.</title>
        <authorList>
            <person name="Chaturvedi A."/>
            <person name="Li X."/>
            <person name="Dhandapani V."/>
            <person name="Marshall H."/>
            <person name="Kissane S."/>
            <person name="Cuenca-Cambronero M."/>
            <person name="Asole G."/>
            <person name="Calvet F."/>
            <person name="Ruiz-Romero M."/>
            <person name="Marangio P."/>
            <person name="Guigo R."/>
            <person name="Rago D."/>
            <person name="Mirbahai L."/>
            <person name="Eastwood N."/>
            <person name="Colbourne J.K."/>
            <person name="Zhou J."/>
            <person name="Mallon E."/>
            <person name="Orsini L."/>
        </authorList>
    </citation>
    <scope>NUCLEOTIDE SEQUENCE [LARGE SCALE GENOMIC DNA]</scope>
    <source>
        <strain evidence="1">LRV0_1</strain>
    </source>
</reference>
<name>A0ABQ9ZFT0_9CRUS</name>
<evidence type="ECO:0000313" key="1">
    <source>
        <dbReference type="EMBL" id="KAK4011780.1"/>
    </source>
</evidence>
<accession>A0ABQ9ZFT0</accession>
<organism evidence="1 2">
    <name type="scientific">Daphnia magna</name>
    <dbReference type="NCBI Taxonomy" id="35525"/>
    <lineage>
        <taxon>Eukaryota</taxon>
        <taxon>Metazoa</taxon>
        <taxon>Ecdysozoa</taxon>
        <taxon>Arthropoda</taxon>
        <taxon>Crustacea</taxon>
        <taxon>Branchiopoda</taxon>
        <taxon>Diplostraca</taxon>
        <taxon>Cladocera</taxon>
        <taxon>Anomopoda</taxon>
        <taxon>Daphniidae</taxon>
        <taxon>Daphnia</taxon>
    </lineage>
</organism>
<keyword evidence="2" id="KW-1185">Reference proteome</keyword>
<dbReference type="Proteomes" id="UP001234178">
    <property type="component" value="Unassembled WGS sequence"/>
</dbReference>
<evidence type="ECO:0000313" key="2">
    <source>
        <dbReference type="Proteomes" id="UP001234178"/>
    </source>
</evidence>
<proteinExistence type="predicted"/>
<sequence>MSVVGAIMACRCCRAVKETHWEEAPKMRCPKAGKWEGVKPRGRGCYIAMEHHHLAVIVQQYMKKMMMMTRGRSLRPFYVSRATRS</sequence>